<proteinExistence type="predicted"/>
<sequence>MAWLKMSDTFTTHPLMMRLLGICEGNHQLKNEASGVLLDLASISAEHLMDYYVEYGALAQVAPGREDIMIDLLSRSGLLFEEQQPDGTWMLRLVDDPGLFHMRSREEVELDRRRSKDKRNPDLLMQVRLRDGDQCRWCGKTVDWRDRRSHRRGTYDSLNGHRDSTAETLVVACWSCNSRRGAGEVLDLQDPPTPEEVHYNKYSIEFINNSQYAKDHNIHVVAKEEREKQHKQSTRAWRAAPQPKATVDEAKADTYNTPPRLSGAAPVHSNNVSASGGFSDPVETAPDWAMGEELSEALMECASVSVGGSISGSDREHAKRVKPARAHRRAQRRHRKHKRGRGKRKQG</sequence>
<feature type="compositionally biased region" description="Basic residues" evidence="1">
    <location>
        <begin position="318"/>
        <end position="347"/>
    </location>
</feature>
<feature type="region of interest" description="Disordered" evidence="1">
    <location>
        <begin position="225"/>
        <end position="280"/>
    </location>
</feature>
<feature type="region of interest" description="Disordered" evidence="1">
    <location>
        <begin position="306"/>
        <end position="347"/>
    </location>
</feature>
<organism evidence="2">
    <name type="scientific">Siphoviridae sp. ctvph17</name>
    <dbReference type="NCBI Taxonomy" id="2825724"/>
    <lineage>
        <taxon>Viruses</taxon>
        <taxon>Duplodnaviria</taxon>
        <taxon>Heunggongvirae</taxon>
        <taxon>Uroviricota</taxon>
        <taxon>Caudoviricetes</taxon>
    </lineage>
</organism>
<accession>A0A8S5UJP0</accession>
<name>A0A8S5UJP0_9CAUD</name>
<evidence type="ECO:0000256" key="1">
    <source>
        <dbReference type="SAM" id="MobiDB-lite"/>
    </source>
</evidence>
<reference evidence="2" key="1">
    <citation type="journal article" date="2021" name="Proc. Natl. Acad. Sci. U.S.A.">
        <title>A Catalog of Tens of Thousands of Viruses from Human Metagenomes Reveals Hidden Associations with Chronic Diseases.</title>
        <authorList>
            <person name="Tisza M.J."/>
            <person name="Buck C.B."/>
        </authorList>
    </citation>
    <scope>NUCLEOTIDE SEQUENCE</scope>
    <source>
        <strain evidence="2">Ctvph17</strain>
    </source>
</reference>
<evidence type="ECO:0000313" key="2">
    <source>
        <dbReference type="EMBL" id="DAF94667.1"/>
    </source>
</evidence>
<dbReference type="EMBL" id="BK016095">
    <property type="protein sequence ID" value="DAF94667.1"/>
    <property type="molecule type" value="Genomic_DNA"/>
</dbReference>
<protein>
    <submittedName>
        <fullName evidence="2">AcrIIC3 protein</fullName>
    </submittedName>
</protein>